<dbReference type="AlphaFoldDB" id="A0AAD7UPH4"/>
<dbReference type="InterPro" id="IPR027417">
    <property type="entry name" value="P-loop_NTPase"/>
</dbReference>
<name>A0AAD7UPH4_9STRA</name>
<reference evidence="4" key="1">
    <citation type="submission" date="2023-01" db="EMBL/GenBank/DDBJ databases">
        <title>Metagenome sequencing of chrysophaentin producing Chrysophaeum taylorii.</title>
        <authorList>
            <person name="Davison J."/>
            <person name="Bewley C."/>
        </authorList>
    </citation>
    <scope>NUCLEOTIDE SEQUENCE</scope>
    <source>
        <strain evidence="4">NIES-1699</strain>
    </source>
</reference>
<dbReference type="Pfam" id="PF00005">
    <property type="entry name" value="ABC_tran"/>
    <property type="match status" value="1"/>
</dbReference>
<dbReference type="Proteomes" id="UP001230188">
    <property type="component" value="Unassembled WGS sequence"/>
</dbReference>
<feature type="transmembrane region" description="Helical" evidence="2">
    <location>
        <begin position="65"/>
        <end position="90"/>
    </location>
</feature>
<feature type="transmembrane region" description="Helical" evidence="2">
    <location>
        <begin position="28"/>
        <end position="45"/>
    </location>
</feature>
<comment type="caution">
    <text evidence="4">The sequence shown here is derived from an EMBL/GenBank/DDBJ whole genome shotgun (WGS) entry which is preliminary data.</text>
</comment>
<dbReference type="GO" id="GO:0016887">
    <property type="term" value="F:ATP hydrolysis activity"/>
    <property type="evidence" value="ECO:0007669"/>
    <property type="project" value="InterPro"/>
</dbReference>
<dbReference type="GO" id="GO:0005524">
    <property type="term" value="F:ATP binding"/>
    <property type="evidence" value="ECO:0007669"/>
    <property type="project" value="InterPro"/>
</dbReference>
<keyword evidence="2" id="KW-0472">Membrane</keyword>
<dbReference type="PROSITE" id="PS00211">
    <property type="entry name" value="ABC_TRANSPORTER_1"/>
    <property type="match status" value="1"/>
</dbReference>
<sequence>MDDRLVAACSVLFARIVLRGKNESIRSVWLWVQGALLFGIAVVNVEHGFEEPWGQNFGALAAAEVASFVLGRGCGLVASLGLGGAVGAAVARGYGARVARVATAVATYRVFATRQKVAVAASIAVFASLPRLCAVLLPVDDFLDAFETLESLHGSEESRRGFLRQTVVVAVICTHVQLGVGWAGVEYLRASQIRKNALVDGVANKKLTARQFGRQKTISFVCWVAAPYLLQRVSMGAVYELSFRKFSFGIARALRVDAVLAAPDGERGGGGDFRRSALAVLSAANGPSSDRLTLEAYGSAAEASARRVYELASRKIFALPKLALLPSLVAAHPVVFACSLPVFVVIDVLKARMMVLLSTAIEDAKKKARTATSTRSRVEAHDASRATSIDLVSATTWNTRQWHRLSQEVERHAYVQTALESVRRYVRWLYWADILTPAIEVALAGMLEKDVIRAADLWVISRAMEDSLDTLLTRSLAEADLAALRTDLARLNSLVADMDDFRNSSVPNLACGRGGHQSPFFLEVRDLAYERGTAKARVPWFRAEPGEVIAVTGPNASGKSTWLSLLRSCYGAAPPAALNLVENGAKILVPPTVAVVPQKPYCPLHARPIDWLLYPTDVDLDDASALLAASDLLGRLDFFRANEQRKDVDYSTLLLEHDDYCGSLSGGQAVKLELARQILLPAKLGFSCPALIMLDESFAPLDPISKRKVQQLLRTTCPEAIVLVIYHADVTFDGDPACVPSGDFFTDVVHFQPAALPSNTASLTASTPEGLVLSRVGTCEEDPALRSDPIRPGPAGGKKTPE</sequence>
<gene>
    <name evidence="4" type="ORF">CTAYLR_002268</name>
</gene>
<dbReference type="InterPro" id="IPR017871">
    <property type="entry name" value="ABC_transporter-like_CS"/>
</dbReference>
<evidence type="ECO:0000313" key="5">
    <source>
        <dbReference type="Proteomes" id="UP001230188"/>
    </source>
</evidence>
<dbReference type="SUPFAM" id="SSF52540">
    <property type="entry name" value="P-loop containing nucleoside triphosphate hydrolases"/>
    <property type="match status" value="1"/>
</dbReference>
<keyword evidence="2" id="KW-1133">Transmembrane helix</keyword>
<accession>A0AAD7UPH4</accession>
<feature type="transmembrane region" description="Helical" evidence="2">
    <location>
        <begin position="162"/>
        <end position="185"/>
    </location>
</feature>
<dbReference type="InterPro" id="IPR003439">
    <property type="entry name" value="ABC_transporter-like_ATP-bd"/>
</dbReference>
<feature type="region of interest" description="Disordered" evidence="1">
    <location>
        <begin position="780"/>
        <end position="802"/>
    </location>
</feature>
<feature type="domain" description="ABC transporter" evidence="3">
    <location>
        <begin position="541"/>
        <end position="684"/>
    </location>
</feature>
<protein>
    <recommendedName>
        <fullName evidence="3">ABC transporter domain-containing protein</fullName>
    </recommendedName>
</protein>
<feature type="transmembrane region" description="Helical" evidence="2">
    <location>
        <begin position="322"/>
        <end position="346"/>
    </location>
</feature>
<keyword evidence="5" id="KW-1185">Reference proteome</keyword>
<evidence type="ECO:0000259" key="3">
    <source>
        <dbReference type="Pfam" id="PF00005"/>
    </source>
</evidence>
<feature type="transmembrane region" description="Helical" evidence="2">
    <location>
        <begin position="117"/>
        <end position="139"/>
    </location>
</feature>
<evidence type="ECO:0000256" key="1">
    <source>
        <dbReference type="SAM" id="MobiDB-lite"/>
    </source>
</evidence>
<proteinExistence type="predicted"/>
<organism evidence="4 5">
    <name type="scientific">Chrysophaeum taylorii</name>
    <dbReference type="NCBI Taxonomy" id="2483200"/>
    <lineage>
        <taxon>Eukaryota</taxon>
        <taxon>Sar</taxon>
        <taxon>Stramenopiles</taxon>
        <taxon>Ochrophyta</taxon>
        <taxon>Pelagophyceae</taxon>
        <taxon>Pelagomonadales</taxon>
        <taxon>Pelagomonadaceae</taxon>
        <taxon>Chrysophaeum</taxon>
    </lineage>
</organism>
<keyword evidence="2" id="KW-0812">Transmembrane</keyword>
<evidence type="ECO:0000313" key="4">
    <source>
        <dbReference type="EMBL" id="KAJ8613362.1"/>
    </source>
</evidence>
<dbReference type="Gene3D" id="3.40.50.300">
    <property type="entry name" value="P-loop containing nucleotide triphosphate hydrolases"/>
    <property type="match status" value="1"/>
</dbReference>
<dbReference type="EMBL" id="JAQMWT010000029">
    <property type="protein sequence ID" value="KAJ8613362.1"/>
    <property type="molecule type" value="Genomic_DNA"/>
</dbReference>
<evidence type="ECO:0000256" key="2">
    <source>
        <dbReference type="SAM" id="Phobius"/>
    </source>
</evidence>